<dbReference type="KEGG" id="vg:912137"/>
<dbReference type="GeneID" id="912137"/>
<dbReference type="OrthoDB" id="8701at10239"/>
<dbReference type="RefSeq" id="NP_068264.1">
    <property type="nucleotide sequence ID" value="NC_002593.1"/>
</dbReference>
<reference evidence="2 3" key="1">
    <citation type="journal article" date="2000" name="Virology">
        <title>Sequence analysis of the Plutella xylostella granulovirus genome.</title>
        <authorList>
            <person name="Hashimoto Y."/>
            <person name="Hayakawa T."/>
            <person name="Ueno Y."/>
            <person name="Fujita T."/>
            <person name="Sano Y."/>
            <person name="Matsumoto T."/>
        </authorList>
    </citation>
    <scope>NUCLEOTIDE SEQUENCE [LARGE SCALE GENOMIC DNA]</scope>
    <source>
        <strain evidence="2 3">K1</strain>
    </source>
</reference>
<gene>
    <name evidence="2" type="primary">Pxorf45</name>
</gene>
<protein>
    <submittedName>
        <fullName evidence="2">PxORF45 peptide</fullName>
    </submittedName>
</protein>
<name>Q9DVY7_9BBAC</name>
<sequence>MNTAESVMDFNNGDEQYYVNLDKISNRAEIVELMESVALNNLLKKKMFDIKMKLEMVPIKKSNLKKKLPSLYSNNTYILFTQLFSKLKLTWKASNKMWIRMGVNETTKQPYDPNGHALREILSEIEMFHKQLKFTVNVKDESGNRDEVLDYEKTNGVRKRVVEYSIALLVACYNNEEVTPPPPEDDEHCMVVYKYMDVFSEGMKKFKVFLNNFQHEDEVVVKPKSRISKPKKNTQNKHITSDMVSDLIKSDV</sequence>
<feature type="region of interest" description="Disordered" evidence="1">
    <location>
        <begin position="227"/>
        <end position="252"/>
    </location>
</feature>
<proteinExistence type="predicted"/>
<evidence type="ECO:0000313" key="3">
    <source>
        <dbReference type="Proteomes" id="UP000201310"/>
    </source>
</evidence>
<organism evidence="2 3">
    <name type="scientific">Plutella xylostella granulovirus</name>
    <dbReference type="NCBI Taxonomy" id="98383"/>
    <lineage>
        <taxon>Viruses</taxon>
        <taxon>Viruses incertae sedis</taxon>
        <taxon>Naldaviricetes</taxon>
        <taxon>Lefavirales</taxon>
        <taxon>Baculoviridae</taxon>
        <taxon>Betabaculovirus</taxon>
        <taxon>Betabaculovirus pluxylostellae</taxon>
    </lineage>
</organism>
<evidence type="ECO:0000256" key="1">
    <source>
        <dbReference type="SAM" id="MobiDB-lite"/>
    </source>
</evidence>
<dbReference type="EMBL" id="AF270937">
    <property type="protein sequence ID" value="AAG27343.1"/>
    <property type="molecule type" value="Genomic_DNA"/>
</dbReference>
<dbReference type="Proteomes" id="UP000201310">
    <property type="component" value="Segment"/>
</dbReference>
<evidence type="ECO:0000313" key="2">
    <source>
        <dbReference type="EMBL" id="AAG27343.1"/>
    </source>
</evidence>
<keyword evidence="3" id="KW-1185">Reference proteome</keyword>
<accession>Q9DVY7</accession>